<evidence type="ECO:0000256" key="1">
    <source>
        <dbReference type="ARBA" id="ARBA00022438"/>
    </source>
</evidence>
<accession>A0A139HGP4</accession>
<dbReference type="InterPro" id="IPR012856">
    <property type="entry name" value="DAP_B_dom"/>
</dbReference>
<comment type="similarity">
    <text evidence="2">Belongs to the peptidase S12 family.</text>
</comment>
<feature type="domain" description="Beta-lactamase-related" evidence="3">
    <location>
        <begin position="14"/>
        <end position="329"/>
    </location>
</feature>
<dbReference type="PANTHER" id="PTHR46825">
    <property type="entry name" value="D-ALANYL-D-ALANINE-CARBOXYPEPTIDASE/ENDOPEPTIDASE AMPH"/>
    <property type="match status" value="1"/>
</dbReference>
<dbReference type="Gene3D" id="2.40.128.50">
    <property type="match status" value="2"/>
</dbReference>
<dbReference type="InterPro" id="IPR012338">
    <property type="entry name" value="Beta-lactam/transpept-like"/>
</dbReference>
<name>A0A139HGP4_9PEZI</name>
<dbReference type="Pfam" id="PF07930">
    <property type="entry name" value="DAP_B"/>
    <property type="match status" value="1"/>
</dbReference>
<sequence>MDAVLLKIGQFERGPGAALAVLKDGEVVAKHAYGYADLDRHIQLTTSTQLPICSISKQMVCLVLADLIKNPTAAMLARGKDISELMTEELYKLLPGISGSDLEVAHLYNMQSGIRDYWAMTTIWGARPDGSFSLAHDAAESLKRVKSFHFKPGTEFSYSNVNFHVLARLMENISDVSLGQLLAERVFIPAGMKTALLSANTAGHPLPCVGYEGDERHGYLPAANRIEWSGDAGIVASLEDMIAYEKYLDRSWEDPYSNYRYIAQPQSYKDGSPATYGFGLGRGEVNGKITLGHGGALRGYRLHRIHMPEERISVVAMFNHETDAGGAADYILKQALQWEKPVSALNAPSPEWKGCFLDDAAQLLIQVKSENDKEVAITYAGDEEKSKLTGSNTAESKTMLARIAGDTLHIERKRDHRTLKATRVSKLEQSDLSQHLEGCTGEYRCQESDSFLRCTGAGGVLYGSFTGFLGQGPLHIMRPMAKDIWLLADPRGMDAPAPGDWTVVFGRSEDGKIKTVTVGCWLARRLEFVKVI</sequence>
<dbReference type="Proteomes" id="UP000070133">
    <property type="component" value="Unassembled WGS sequence"/>
</dbReference>
<dbReference type="GO" id="GO:0004177">
    <property type="term" value="F:aminopeptidase activity"/>
    <property type="evidence" value="ECO:0007669"/>
    <property type="project" value="UniProtKB-KW"/>
</dbReference>
<dbReference type="PANTHER" id="PTHR46825:SF9">
    <property type="entry name" value="BETA-LACTAMASE-RELATED DOMAIN-CONTAINING PROTEIN"/>
    <property type="match status" value="1"/>
</dbReference>
<proteinExistence type="inferred from homology"/>
<dbReference type="NCBIfam" id="NF009622">
    <property type="entry name" value="PRK13128.1"/>
    <property type="match status" value="1"/>
</dbReference>
<dbReference type="InterPro" id="IPR027279">
    <property type="entry name" value="D_amino_pept/lipop_sf"/>
</dbReference>
<protein>
    <recommendedName>
        <fullName evidence="7">Beta-lactamase-related domain-containing protein</fullName>
    </recommendedName>
</protein>
<dbReference type="Pfam" id="PF00144">
    <property type="entry name" value="Beta-lactamase"/>
    <property type="match status" value="1"/>
</dbReference>
<evidence type="ECO:0008006" key="7">
    <source>
        <dbReference type="Google" id="ProtNLM"/>
    </source>
</evidence>
<dbReference type="OrthoDB" id="5946976at2759"/>
<dbReference type="EMBL" id="LFZN01000053">
    <property type="protein sequence ID" value="KXT01562.1"/>
    <property type="molecule type" value="Genomic_DNA"/>
</dbReference>
<evidence type="ECO:0000313" key="6">
    <source>
        <dbReference type="Proteomes" id="UP000070133"/>
    </source>
</evidence>
<dbReference type="SUPFAM" id="SSF56601">
    <property type="entry name" value="beta-lactamase/transpeptidase-like"/>
    <property type="match status" value="1"/>
</dbReference>
<dbReference type="Gene3D" id="3.40.710.10">
    <property type="entry name" value="DD-peptidase/beta-lactamase superfamily"/>
    <property type="match status" value="1"/>
</dbReference>
<feature type="domain" description="D-aminopeptidase" evidence="4">
    <location>
        <begin position="347"/>
        <end position="528"/>
    </location>
</feature>
<organism evidence="5 6">
    <name type="scientific">Pseudocercospora eumusae</name>
    <dbReference type="NCBI Taxonomy" id="321146"/>
    <lineage>
        <taxon>Eukaryota</taxon>
        <taxon>Fungi</taxon>
        <taxon>Dikarya</taxon>
        <taxon>Ascomycota</taxon>
        <taxon>Pezizomycotina</taxon>
        <taxon>Dothideomycetes</taxon>
        <taxon>Dothideomycetidae</taxon>
        <taxon>Mycosphaerellales</taxon>
        <taxon>Mycosphaerellaceae</taxon>
        <taxon>Pseudocercospora</taxon>
    </lineage>
</organism>
<keyword evidence="6" id="KW-1185">Reference proteome</keyword>
<keyword evidence="1" id="KW-0378">Hydrolase</keyword>
<dbReference type="InterPro" id="IPR050491">
    <property type="entry name" value="AmpC-like"/>
</dbReference>
<dbReference type="InterPro" id="IPR001466">
    <property type="entry name" value="Beta-lactam-related"/>
</dbReference>
<keyword evidence="1" id="KW-0031">Aminopeptidase</keyword>
<reference evidence="5 6" key="1">
    <citation type="submission" date="2015-07" db="EMBL/GenBank/DDBJ databases">
        <title>Comparative genomics of the Sigatoka disease complex on banana suggests a link between parallel evolutionary changes in Pseudocercospora fijiensis and Pseudocercospora eumusae and increased virulence on the banana host.</title>
        <authorList>
            <person name="Chang T.-C."/>
            <person name="Salvucci A."/>
            <person name="Crous P.W."/>
            <person name="Stergiopoulos I."/>
        </authorList>
    </citation>
    <scope>NUCLEOTIDE SEQUENCE [LARGE SCALE GENOMIC DNA]</scope>
    <source>
        <strain evidence="5 6">CBS 114824</strain>
    </source>
</reference>
<evidence type="ECO:0000259" key="4">
    <source>
        <dbReference type="Pfam" id="PF07930"/>
    </source>
</evidence>
<gene>
    <name evidence="5" type="ORF">AC578_6343</name>
</gene>
<evidence type="ECO:0000256" key="2">
    <source>
        <dbReference type="ARBA" id="ARBA00038215"/>
    </source>
</evidence>
<comment type="caution">
    <text evidence="5">The sequence shown here is derived from an EMBL/GenBank/DDBJ whole genome shotgun (WGS) entry which is preliminary data.</text>
</comment>
<dbReference type="SUPFAM" id="SSF50886">
    <property type="entry name" value="D-aminopeptidase, middle and C-terminal domains"/>
    <property type="match status" value="2"/>
</dbReference>
<evidence type="ECO:0000313" key="5">
    <source>
        <dbReference type="EMBL" id="KXT01562.1"/>
    </source>
</evidence>
<evidence type="ECO:0000259" key="3">
    <source>
        <dbReference type="Pfam" id="PF00144"/>
    </source>
</evidence>
<keyword evidence="1" id="KW-0645">Protease</keyword>
<dbReference type="AlphaFoldDB" id="A0A139HGP4"/>